<keyword evidence="1" id="KW-0862">Zinc</keyword>
<accession>A0A8J2L694</accession>
<dbReference type="SMART" id="SM00355">
    <property type="entry name" value="ZnF_C2H2"/>
    <property type="match status" value="3"/>
</dbReference>
<feature type="non-terminal residue" evidence="3">
    <location>
        <position position="167"/>
    </location>
</feature>
<name>A0A8J2L694_9HEXA</name>
<protein>
    <recommendedName>
        <fullName evidence="2">C2H2-type domain-containing protein</fullName>
    </recommendedName>
</protein>
<comment type="caution">
    <text evidence="3">The sequence shown here is derived from an EMBL/GenBank/DDBJ whole genome shotgun (WGS) entry which is preliminary data.</text>
</comment>
<proteinExistence type="predicted"/>
<reference evidence="3" key="1">
    <citation type="submission" date="2021-06" db="EMBL/GenBank/DDBJ databases">
        <authorList>
            <person name="Hodson N. C."/>
            <person name="Mongue J. A."/>
            <person name="Jaron S. K."/>
        </authorList>
    </citation>
    <scope>NUCLEOTIDE SEQUENCE</scope>
</reference>
<dbReference type="PROSITE" id="PS50157">
    <property type="entry name" value="ZINC_FINGER_C2H2_2"/>
    <property type="match status" value="1"/>
</dbReference>
<sequence length="167" mass="18651">MFTQSFGGYLNATYLKYFLNPSLLSSLPSSGFPSPGSPTTTPAQLYNPLESLQLYASSGSIYSSSSSSYIGDESTVDQGEQLSCPYCNFTCDKESSMTRHHEEEHHSSYTVLTCEDCTFTTVYQLEMSEHILTQHSKLLSCCICNQQFYGKNSLAKHFQNHFHSGQN</sequence>
<evidence type="ECO:0000256" key="1">
    <source>
        <dbReference type="PROSITE-ProRule" id="PRU00042"/>
    </source>
</evidence>
<keyword evidence="1" id="KW-0479">Metal-binding</keyword>
<evidence type="ECO:0000313" key="3">
    <source>
        <dbReference type="EMBL" id="CAG7829510.1"/>
    </source>
</evidence>
<feature type="domain" description="C2H2-type" evidence="2">
    <location>
        <begin position="139"/>
        <end position="167"/>
    </location>
</feature>
<dbReference type="GO" id="GO:0008270">
    <property type="term" value="F:zinc ion binding"/>
    <property type="evidence" value="ECO:0007669"/>
    <property type="project" value="UniProtKB-KW"/>
</dbReference>
<evidence type="ECO:0000313" key="4">
    <source>
        <dbReference type="Proteomes" id="UP000708208"/>
    </source>
</evidence>
<dbReference type="InterPro" id="IPR013087">
    <property type="entry name" value="Znf_C2H2_type"/>
</dbReference>
<dbReference type="Proteomes" id="UP000708208">
    <property type="component" value="Unassembled WGS sequence"/>
</dbReference>
<gene>
    <name evidence="3" type="ORF">AFUS01_LOCUS39371</name>
</gene>
<dbReference type="EMBL" id="CAJVCH010551768">
    <property type="protein sequence ID" value="CAG7829510.1"/>
    <property type="molecule type" value="Genomic_DNA"/>
</dbReference>
<evidence type="ECO:0000259" key="2">
    <source>
        <dbReference type="PROSITE" id="PS50157"/>
    </source>
</evidence>
<keyword evidence="4" id="KW-1185">Reference proteome</keyword>
<organism evidence="3 4">
    <name type="scientific">Allacma fusca</name>
    <dbReference type="NCBI Taxonomy" id="39272"/>
    <lineage>
        <taxon>Eukaryota</taxon>
        <taxon>Metazoa</taxon>
        <taxon>Ecdysozoa</taxon>
        <taxon>Arthropoda</taxon>
        <taxon>Hexapoda</taxon>
        <taxon>Collembola</taxon>
        <taxon>Symphypleona</taxon>
        <taxon>Sminthuridae</taxon>
        <taxon>Allacma</taxon>
    </lineage>
</organism>
<dbReference type="PROSITE" id="PS00028">
    <property type="entry name" value="ZINC_FINGER_C2H2_1"/>
    <property type="match status" value="2"/>
</dbReference>
<dbReference type="AlphaFoldDB" id="A0A8J2L694"/>
<keyword evidence="1" id="KW-0863">Zinc-finger</keyword>